<dbReference type="Pfam" id="PF01648">
    <property type="entry name" value="ACPS"/>
    <property type="match status" value="1"/>
</dbReference>
<dbReference type="AlphaFoldDB" id="A0AAP2DBS3"/>
<evidence type="ECO:0000256" key="1">
    <source>
        <dbReference type="ARBA" id="ARBA00022679"/>
    </source>
</evidence>
<comment type="caution">
    <text evidence="3">The sequence shown here is derived from an EMBL/GenBank/DDBJ whole genome shotgun (WGS) entry which is preliminary data.</text>
</comment>
<evidence type="ECO:0000313" key="3">
    <source>
        <dbReference type="EMBL" id="MBT1688196.1"/>
    </source>
</evidence>
<organism evidence="3 4">
    <name type="scientific">Dawidia soli</name>
    <dbReference type="NCBI Taxonomy" id="2782352"/>
    <lineage>
        <taxon>Bacteria</taxon>
        <taxon>Pseudomonadati</taxon>
        <taxon>Bacteroidota</taxon>
        <taxon>Cytophagia</taxon>
        <taxon>Cytophagales</taxon>
        <taxon>Chryseotaleaceae</taxon>
        <taxon>Dawidia</taxon>
    </lineage>
</organism>
<dbReference type="Gene3D" id="3.90.470.20">
    <property type="entry name" value="4'-phosphopantetheinyl transferase domain"/>
    <property type="match status" value="2"/>
</dbReference>
<proteinExistence type="predicted"/>
<dbReference type="InterPro" id="IPR008278">
    <property type="entry name" value="4-PPantetheinyl_Trfase_dom"/>
</dbReference>
<reference evidence="3 4" key="1">
    <citation type="submission" date="2021-05" db="EMBL/GenBank/DDBJ databases">
        <title>A Polyphasic approach of four new species of the genus Ohtaekwangia: Ohtaekwangia histidinii sp. nov., Ohtaekwangia cretensis sp. nov., Ohtaekwangia indiensis sp. nov., Ohtaekwangia reichenbachii sp. nov. from diverse environment.</title>
        <authorList>
            <person name="Octaviana S."/>
        </authorList>
    </citation>
    <scope>NUCLEOTIDE SEQUENCE [LARGE SCALE GENOMIC DNA]</scope>
    <source>
        <strain evidence="3 4">PWU37</strain>
    </source>
</reference>
<keyword evidence="1 3" id="KW-0808">Transferase</keyword>
<gene>
    <name evidence="3" type="ORF">KK078_16615</name>
</gene>
<dbReference type="EMBL" id="JAHESC010000023">
    <property type="protein sequence ID" value="MBT1688196.1"/>
    <property type="molecule type" value="Genomic_DNA"/>
</dbReference>
<protein>
    <submittedName>
        <fullName evidence="3">4'-phosphopantetheinyl transferase superfamily protein</fullName>
    </submittedName>
</protein>
<dbReference type="InterPro" id="IPR037143">
    <property type="entry name" value="4-PPantetheinyl_Trfase_dom_sf"/>
</dbReference>
<keyword evidence="4" id="KW-1185">Reference proteome</keyword>
<evidence type="ECO:0000259" key="2">
    <source>
        <dbReference type="Pfam" id="PF01648"/>
    </source>
</evidence>
<dbReference type="SUPFAM" id="SSF56214">
    <property type="entry name" value="4'-phosphopantetheinyl transferase"/>
    <property type="match status" value="2"/>
</dbReference>
<dbReference type="GO" id="GO:0000287">
    <property type="term" value="F:magnesium ion binding"/>
    <property type="evidence" value="ECO:0007669"/>
    <property type="project" value="InterPro"/>
</dbReference>
<dbReference type="RefSeq" id="WP_254091423.1">
    <property type="nucleotide sequence ID" value="NZ_JAHESC010000023.1"/>
</dbReference>
<name>A0AAP2DBS3_9BACT</name>
<feature type="domain" description="4'-phosphopantetheinyl transferase" evidence="2">
    <location>
        <begin position="103"/>
        <end position="158"/>
    </location>
</feature>
<dbReference type="Proteomes" id="UP001319180">
    <property type="component" value="Unassembled WGS sequence"/>
</dbReference>
<accession>A0AAP2DBS3</accession>
<sequence length="209" mass="23026">MGLETIEASPGRVLALWHMHEDESTLAALLGEKAPENVTNPQKRLEWLAGRMLVKEALQTLGLSYHGIIKDAFGKPFPAGHDYQLSLSHSFPYAAVLLDAHQPVGIDLEQPKEKLLRVAPRMFHPAELADAGTDLVKLCIYWCAKEALVKVYGKKDLTFAKSLLVAPFSQKTGGEIVGSIIVDSQERVIPLCYTVTPDFVMVFNKATTL</sequence>
<dbReference type="GO" id="GO:0008897">
    <property type="term" value="F:holo-[acyl-carrier-protein] synthase activity"/>
    <property type="evidence" value="ECO:0007669"/>
    <property type="project" value="InterPro"/>
</dbReference>
<evidence type="ECO:0000313" key="4">
    <source>
        <dbReference type="Proteomes" id="UP001319180"/>
    </source>
</evidence>